<evidence type="ECO:0000313" key="2">
    <source>
        <dbReference type="EMBL" id="PNT55631.1"/>
    </source>
</evidence>
<dbReference type="EMBL" id="CM009290">
    <property type="protein sequence ID" value="PNT55631.1"/>
    <property type="molecule type" value="Genomic_DNA"/>
</dbReference>
<dbReference type="Gene3D" id="3.30.930.10">
    <property type="entry name" value="Bira Bifunctional Protein, Domain 2"/>
    <property type="match status" value="1"/>
</dbReference>
<dbReference type="InParanoid" id="A0A2K2C0S6"/>
<organism evidence="2 3">
    <name type="scientific">Populus trichocarpa</name>
    <name type="common">Western balsam poplar</name>
    <name type="synonym">Populus balsamifera subsp. trichocarpa</name>
    <dbReference type="NCBI Taxonomy" id="3694"/>
    <lineage>
        <taxon>Eukaryota</taxon>
        <taxon>Viridiplantae</taxon>
        <taxon>Streptophyta</taxon>
        <taxon>Embryophyta</taxon>
        <taxon>Tracheophyta</taxon>
        <taxon>Spermatophyta</taxon>
        <taxon>Magnoliopsida</taxon>
        <taxon>eudicotyledons</taxon>
        <taxon>Gunneridae</taxon>
        <taxon>Pentapetalae</taxon>
        <taxon>rosids</taxon>
        <taxon>fabids</taxon>
        <taxon>Malpighiales</taxon>
        <taxon>Salicaceae</taxon>
        <taxon>Saliceae</taxon>
        <taxon>Populus</taxon>
    </lineage>
</organism>
<dbReference type="PRINTS" id="PR00981">
    <property type="entry name" value="TRNASYNTHSER"/>
</dbReference>
<dbReference type="GO" id="GO:0004828">
    <property type="term" value="F:serine-tRNA ligase activity"/>
    <property type="evidence" value="ECO:0007669"/>
    <property type="project" value="InterPro"/>
</dbReference>
<dbReference type="PANTHER" id="PTHR11778">
    <property type="entry name" value="SERYL-TRNA SYNTHETASE"/>
    <property type="match status" value="1"/>
</dbReference>
<dbReference type="InterPro" id="IPR002317">
    <property type="entry name" value="Ser-tRNA-ligase_type_1"/>
</dbReference>
<evidence type="ECO:0000259" key="1">
    <source>
        <dbReference type="Pfam" id="PF00587"/>
    </source>
</evidence>
<feature type="domain" description="Aminoacyl-tRNA synthetase class II (G/ P/ S/T)" evidence="1">
    <location>
        <begin position="38"/>
        <end position="119"/>
    </location>
</feature>
<protein>
    <recommendedName>
        <fullName evidence="1">Aminoacyl-tRNA synthetase class II (G/ P/ S/T) domain-containing protein</fullName>
    </recommendedName>
</protein>
<keyword evidence="3" id="KW-1185">Reference proteome</keyword>
<name>A0A2K2C0S6_POPTR</name>
<dbReference type="GO" id="GO:0006434">
    <property type="term" value="P:seryl-tRNA aminoacylation"/>
    <property type="evidence" value="ECO:0007669"/>
    <property type="project" value="InterPro"/>
</dbReference>
<dbReference type="STRING" id="3694.A0A2K2C0S6"/>
<dbReference type="AlphaFoldDB" id="A0A2K2C0S6"/>
<reference evidence="2 3" key="1">
    <citation type="journal article" date="2006" name="Science">
        <title>The genome of black cottonwood, Populus trichocarpa (Torr. &amp; Gray).</title>
        <authorList>
            <person name="Tuskan G.A."/>
            <person name="Difazio S."/>
            <person name="Jansson S."/>
            <person name="Bohlmann J."/>
            <person name="Grigoriev I."/>
            <person name="Hellsten U."/>
            <person name="Putnam N."/>
            <person name="Ralph S."/>
            <person name="Rombauts S."/>
            <person name="Salamov A."/>
            <person name="Schein J."/>
            <person name="Sterck L."/>
            <person name="Aerts A."/>
            <person name="Bhalerao R.R."/>
            <person name="Bhalerao R.P."/>
            <person name="Blaudez D."/>
            <person name="Boerjan W."/>
            <person name="Brun A."/>
            <person name="Brunner A."/>
            <person name="Busov V."/>
            <person name="Campbell M."/>
            <person name="Carlson J."/>
            <person name="Chalot M."/>
            <person name="Chapman J."/>
            <person name="Chen G.L."/>
            <person name="Cooper D."/>
            <person name="Coutinho P.M."/>
            <person name="Couturier J."/>
            <person name="Covert S."/>
            <person name="Cronk Q."/>
            <person name="Cunningham R."/>
            <person name="Davis J."/>
            <person name="Degroeve S."/>
            <person name="Dejardin A."/>
            <person name="Depamphilis C."/>
            <person name="Detter J."/>
            <person name="Dirks B."/>
            <person name="Dubchak I."/>
            <person name="Duplessis S."/>
            <person name="Ehlting J."/>
            <person name="Ellis B."/>
            <person name="Gendler K."/>
            <person name="Goodstein D."/>
            <person name="Gribskov M."/>
            <person name="Grimwood J."/>
            <person name="Groover A."/>
            <person name="Gunter L."/>
            <person name="Hamberger B."/>
            <person name="Heinze B."/>
            <person name="Helariutta Y."/>
            <person name="Henrissat B."/>
            <person name="Holligan D."/>
            <person name="Holt R."/>
            <person name="Huang W."/>
            <person name="Islam-Faridi N."/>
            <person name="Jones S."/>
            <person name="Jones-Rhoades M."/>
            <person name="Jorgensen R."/>
            <person name="Joshi C."/>
            <person name="Kangasjarvi J."/>
            <person name="Karlsson J."/>
            <person name="Kelleher C."/>
            <person name="Kirkpatrick R."/>
            <person name="Kirst M."/>
            <person name="Kohler A."/>
            <person name="Kalluri U."/>
            <person name="Larimer F."/>
            <person name="Leebens-Mack J."/>
            <person name="Leple J.C."/>
            <person name="Locascio P."/>
            <person name="Lou Y."/>
            <person name="Lucas S."/>
            <person name="Martin F."/>
            <person name="Montanini B."/>
            <person name="Napoli C."/>
            <person name="Nelson D.R."/>
            <person name="Nelson C."/>
            <person name="Nieminen K."/>
            <person name="Nilsson O."/>
            <person name="Pereda V."/>
            <person name="Peter G."/>
            <person name="Philippe R."/>
            <person name="Pilate G."/>
            <person name="Poliakov A."/>
            <person name="Razumovskaya J."/>
            <person name="Richardson P."/>
            <person name="Rinaldi C."/>
            <person name="Ritland K."/>
            <person name="Rouze P."/>
            <person name="Ryaboy D."/>
            <person name="Schmutz J."/>
            <person name="Schrader J."/>
            <person name="Segerman B."/>
            <person name="Shin H."/>
            <person name="Siddiqui A."/>
            <person name="Sterky F."/>
            <person name="Terry A."/>
            <person name="Tsai C.J."/>
            <person name="Uberbacher E."/>
            <person name="Unneberg P."/>
            <person name="Vahala J."/>
            <person name="Wall K."/>
            <person name="Wessler S."/>
            <person name="Yang G."/>
            <person name="Yin T."/>
            <person name="Douglas C."/>
            <person name="Marra M."/>
            <person name="Sandberg G."/>
            <person name="Van de Peer Y."/>
            <person name="Rokhsar D."/>
        </authorList>
    </citation>
    <scope>NUCLEOTIDE SEQUENCE [LARGE SCALE GENOMIC DNA]</scope>
    <source>
        <strain evidence="3">cv. Nisqually</strain>
    </source>
</reference>
<accession>A0A2K2C0S6</accession>
<dbReference type="Proteomes" id="UP000006729">
    <property type="component" value="Chromosome 1"/>
</dbReference>
<evidence type="ECO:0000313" key="3">
    <source>
        <dbReference type="Proteomes" id="UP000006729"/>
    </source>
</evidence>
<dbReference type="InterPro" id="IPR045864">
    <property type="entry name" value="aa-tRNA-synth_II/BPL/LPL"/>
</dbReference>
<proteinExistence type="predicted"/>
<dbReference type="Pfam" id="PF00587">
    <property type="entry name" value="tRNA-synt_2b"/>
    <property type="match status" value="1"/>
</dbReference>
<dbReference type="InterPro" id="IPR002314">
    <property type="entry name" value="aa-tRNA-synt_IIb"/>
</dbReference>
<dbReference type="GO" id="GO:0005524">
    <property type="term" value="F:ATP binding"/>
    <property type="evidence" value="ECO:0007669"/>
    <property type="project" value="InterPro"/>
</dbReference>
<dbReference type="SUPFAM" id="SSF55681">
    <property type="entry name" value="Class II aaRS and biotin synthetases"/>
    <property type="match status" value="1"/>
</dbReference>
<gene>
    <name evidence="2" type="ORF">POPTR_001G202600</name>
</gene>
<sequence length="121" mass="14129">MILQTKRVITSDVSEKNGRKKEKLFLDDLLDVQQVTGEGDDKYLIATAEHPLCAYHLNDWIHPTQLPIRLGAHGRDTLGIFRVQQFEKVEYFCITSPNGNESWEALEEMIKNSEEFYQEEW</sequence>